<dbReference type="Pfam" id="PF14704">
    <property type="entry name" value="DERM"/>
    <property type="match status" value="1"/>
</dbReference>
<dbReference type="PRINTS" id="PR01609">
    <property type="entry name" value="CD36FAMILY"/>
</dbReference>
<evidence type="ECO:0000256" key="8">
    <source>
        <dbReference type="ARBA" id="ARBA00023136"/>
    </source>
</evidence>
<dbReference type="PhylomeDB" id="A0A0D2WTK6"/>
<dbReference type="OrthoDB" id="6061841at2759"/>
<keyword evidence="9" id="KW-1015">Disulfide bond</keyword>
<keyword evidence="13" id="KW-1185">Reference proteome</keyword>
<dbReference type="PANTHER" id="PTHR16897">
    <property type="entry name" value="OS10G0105400 PROTEIN"/>
    <property type="match status" value="1"/>
</dbReference>
<evidence type="ECO:0000256" key="10">
    <source>
        <dbReference type="ARBA" id="ARBA00023180"/>
    </source>
</evidence>
<name>A0A0D2WTK6_CAPO3</name>
<keyword evidence="5" id="KW-0964">Secreted</keyword>
<dbReference type="Pfam" id="PF01130">
    <property type="entry name" value="CD36"/>
    <property type="match status" value="2"/>
</dbReference>
<comment type="subcellular location">
    <subcellularLocation>
        <location evidence="1">Membrane</location>
    </subcellularLocation>
    <subcellularLocation>
        <location evidence="2">Secreted</location>
    </subcellularLocation>
</comment>
<evidence type="ECO:0000256" key="4">
    <source>
        <dbReference type="ARBA" id="ARBA00010532"/>
    </source>
</evidence>
<keyword evidence="10" id="KW-0325">Glycoprotein</keyword>
<evidence type="ECO:0000256" key="9">
    <source>
        <dbReference type="ARBA" id="ARBA00023157"/>
    </source>
</evidence>
<dbReference type="eggNOG" id="ENOG502RIGR">
    <property type="taxonomic scope" value="Eukaryota"/>
</dbReference>
<dbReference type="EMBL" id="KE346368">
    <property type="protein sequence ID" value="KJE95003.1"/>
    <property type="molecule type" value="Genomic_DNA"/>
</dbReference>
<comment type="similarity">
    <text evidence="3">Belongs to the dermatopontin family.</text>
</comment>
<dbReference type="GO" id="GO:0005576">
    <property type="term" value="C:extracellular region"/>
    <property type="evidence" value="ECO:0007669"/>
    <property type="project" value="UniProtKB-SubCell"/>
</dbReference>
<sequence length="4446" mass="485046">MGSVASFDPFENSCKMERDRSGGHRWPPALRGATAPVAALAPAAMGCGIGFPSKHVLRRSATSSTLAVALLGFLAVLAIVAIDPVHGQNFADGGVKGAVISWWQSRGYWGPGWVNNWDTPVEYTCPSRQAITGWYAENSNNKEDRLFWFVCNGVQYTNWAGCQWSGYLNNYDTPINFDVGASSGNPGAAITGWHSVHDNDKEDRVTQHYFCRVGSNTAQRISSCRDRGNLNNWDDTIAFEARYGDQPGSVMTAHFSYHNNDKEDRIYRFRTCVDSLVCDFNKWGSSCSETCSCDTRYTIPGWSEPDLNRNYPTGHCAQSSLYTTDAGPGSGIDIHFQLAVPNFPRFNSPLTTSFGGTCYCSPLSSTNYIPFSRHCQSGVNNELSDCYFGLTKPPSQTVFTKFSKFCESSTTDYCSFLYSSTRRSRQCRPPTFEFNSLGLQLGGFVDHNSMSGSNHQWYFQWPGQDDPTLSAWSALNSGCYHGNPSLDQANLCTCTKTAYGYPATFGISDGSIANIWNGLRCDTAVPVFYLTQTLVENTNSPQSGVPVYRSLQSSLNPEVRTFEGIVNPLMPDPYKWVKDTTGGGQLQYDYHYNAQSRNKLGMYIRFEFNYEGAPNPADQDLVLVPLSAGTNAAGLTNAWLVKDWVPATNYPPETSGSVNGFLKYLDWASQEMRPLSSSSCGLSCSNSFAGDINFAPPYNTYRSSIWYEITAGATNNIKFNPPASCRIFSSARPADGVVNECTKLTINYRFTNNFVLSNQRTERSSKFIIMFDPTRPVLASPADVFDQANTSPRWIAGSCSFTGPLKGQSRATNPALAACVTQTGSPAWPQFKFRPSAFSEMQSSIRTWSAAVFKGKDWSNPLIQTSGNITSSNPASISVTFPSNTLPVNNNVYTVKVRVANAAGDGRSALWMLSYDLTAPSATVAECLDAGALPQLPKPWNIGNAEDRCRATSETNNLPNRAYIPDPSVVWDHYAQINLVDRDLELKNMFVDPSYTSSNASYHPAHVYKPTGNEKWYQTHDKSFRFRWNHVFMEPDQDILRSLSFNNTDLDNMNDQYDRPGANLITPDPGYLDQSILDTDLASPQRLAIFSYEFRFTTTGLNAPAASMDPNTPSSDPTIKVRVTAGSTIFVGVSNGLVTSTEAVLESQSGTRFKSGFWYHFYVRAYNMFGHVSAWARRTVLVDLDPPSVSQLIVGTGDACGRTHNSKVYQSNLMNMNVFFWVVDTQSGVGLGTWPSVDWKLCRTYPTGTCQEMPAGLYLPLKLQSDLPSRITGQARPDVFEDGFKDPVTSSPTERDKQFYRLQTAALTSMQITLQREQFHAYQLSSYEFRMMVTDRAGLFTTRSAQVTMDLTPPEPGFVADVERAGLINDIDHQNSLELFAYWDSFFDHESGIHHYEYALGTPCSPVSGDPDACNVLCPTSAEQLVVTDAHAVHVHGDKVPARAVKGACPAVMCVIQPFQTTSDPLLKDTTEKFDYGARRASVDLQQGYLDAAGVRHNTSQLLATMGERQFGASANQTLRYNRRFHFAVRAYNAADSTVAVCSDGIDVDHDAQAHFDAIKVSNSYRGTDGRQYVRLADGASKLRVELEWNFLDEGAGVAFYRVGLGTAAEHTEVGNRIFWNDGVLENSLTLQIQPGIQLEDGEEFVINVVAVTMSGREITGTSAEEYIVVISPPTEGIVQVAQGGSGQILVSWNGMIDIVSGVDHFDWAIGSYMENEDIKPFIRSPVENYRLYDWVTCTNNTHNINCNLQIDSEPLAKLLDGHSYWLTVRAWSHAGLFSTSSAATPFLVDRSPPYAGTVVETLGPESHIDIDAHNGAPGLFAVWDGFNDPHTGIALYEVAIGTSAGAEDILAFAGGSLPCGFDVHGNRKCQTWYLLNALGAGYVLAPGVVYYVSVRGFNEKGLFATAFSDGVRILPSSPTPAVISVETNTFDERQANVSFGGIFGFQLSTTSVTATWTDFSSDDTFSHYLWSIVVSHDEAPEAEYAGIAGVTLFDPPNPTDYVATGAIARGENGLLSFSAGDEFRVYVQVCDKAATCVISSTDLYRIDDSPPVPTGGLSATLEFPTRTTVQFNIEFDEFEDYESDVLQYAWAIGTLPSPTAFVTEFFNVSEPYQVSNTVHRLMELPVAFTTPMFITLRAWNRVGLRTDRTVPAVPVDGTMFAQSRRINILDVDLASASSVTSNSSFVLADRDYTSSDSSLAASFDGFPDTIMRYTYEWSIGTAGVPLDNTIVFEDVQRFQPIIPLPRVDMPLSFANWINNLAVEDVAPVRHNYVYLFNLTNAQNWTAGLAQPIVAEVGPYVYKQVEERLAATFDSKRTQLDYVRYVRQEFDSALSGGRNDTSDGVVVLNAAYLRLLYLYRTATYKEVEALKYLVATQLSYWLPTLARVLTTDMLATSDYTAKLNIIGGGIEASLNDLLWYQLGRASVIPTISSNMSTAVPYLQINELPVASGLELFTYAHWLNPATYGNLASSQYFALTQTEASAVYGILTNMASLDQFVQLIVLSSDSPAFKADALAGLLQGVTMSAQRRIDLVDVMSNYFMYLATAFLDYYDSRLVCTRLVRDVVLGYQDRMLARLKVMDPTFGQQTVRGILTHHASAAAATSTALPEQMHTGTDDIENVNYFAGIGGLAELATTGFTSAVAGYDGVQLPCALRNTTWLSDAPLRTHYYIFDRDMRRASSFEYTGNSALNNLHTVNRFELASNALAASEFARAQFALMVDGAQPLLMWEQYPLYMSKPHFLHANSSLLLGVGGLNANPATHNSFLEADPMTGRVLNGGVRWQFSLSVINSDTPLLTPDIPLGENFVPVGWFDLRTETANASLIEFRNRMELSKIASAQNVAKSVINSTFVANSTAPLLPNDAIVPSSNNVDLPRVVTAIGLHLLQGVRYYVCFRGRVGSIEAPFTYGCSNGITVDLTPPVPAHICDGSLLCNSLANDKDYQVSISEMYGSWQPFVDLEESELVHLTGIAYYEWAIGSSPGGIDVFEFRHVGTALKAVAAAESATHGFQVAPQAGVRYFITVRGTDLVGLSATAFSDGIILDPSPPVVGKVTVARIVANQYHTDINAITVDWAGFVDLESGIDSYSWGIGTVPGLANVRPFVRVPSMSSATQTNLANAIQQAHVYYIVVRAENGAGLHSFASSLPITVDSTPPSIGQVLDVASIASIRQEDDDYSTNRTSIAGQWLNFVDPESGIKVFEWAVGTKPNHEDVMLFTPVGTSTVASRSGLSLTDGRKYFVTLRACNMAGLCSVGTSNGIRVDGSRPSTGRVFDGFSHLDLVFQSQTDMIGAHWYGFHDAHSGIARFDWCVESEGSGAECNTRGWETVFLEESALDPEVSLAHGVRYFARVRAYNGAGLYVTGISDGVRVDATPPTNGLVALDPIFPNVPSTYQISSALVKTTLSGFTDGESGLFEYTWHVRPVNYTAVNILQHKGHRGRDIMDIEMTGTYPGGMVSQLALQLGEKYHIVAEGVNGAGVGSALVSSPAFVVDWSSPAGGWVEHQVLSSTTIRVTWDAFVDEESDIATYRVLVGSALLGSNLVSQDVTPTPNATVTLMTTVVTLPVGFDATTTPYSVAVTARNGASLWCAQPTYSRSLQDSRLLPYADVVCASNNTVNLTGSVQVLDGFVVGSDITYQPYNDTFSGNFDFSNWCSSHSTICSKFVRFEFSIKSRSGLSDGDVLCTQFLHAVTADMATRSGVAVGTVHNPNFKAFPTQVCGDSFKMIEGQEYLFQVRAIANDGTCYLANSNGVKVLDSAPRAVLQRGYRVLDGLVPDKDLDYQSSSSSISASWSQAFDTSPQLPNRYELAVGTLPYLNNVQDFTPVGQQTNVTFDLAAHGKSLLVGHHYYVTIRCYTESGLFLERASDGVMVDNQPPMAGVVVDGLGPEDADYSSDPYTVSAMWWGFEGMYAPLAEYFWAIGTTPGADDVLEFTSVGLQVNATFVSPTPLAGKLYVSVYVLNAVGTSSSVVVSDGLVPDASAPDVGALLPFDPERHALCTPTVCAQRDPTQIIVTWSNWRDMQSGIDRFQWAIGTRPGGTQIQEYLEVEGEATNATNSALELLHGQEIYITLVAINGAGIRAKMTSQKLLVDLTPPALGQLRDGLSTTEDAVYQPTNEISANWDGFDDPESGILEYRWAIGTGKGLLNVMPMTSVGLATSASFNLTSGADGLKYFVTLEAVNNVAAITVAHSDGVQITAITPTVGSVVIYDYLRGAVEYLAANSSVLLEIEDFSDLHSGLATYSFAFEEQRGADWVMLENGTIPATLNFVQITNKPLAHSGVYRASVVATNRAGYSTVPTTATALIDLTPPVFAENATASCWEADQLLVIGFGVRDPESSPAGVEVEFALTKPIAPSDMSILTWDEAVPGAPSTAIACYDNIFDMPASITHCKEMAWHHDANRFCYYTTAGLFDDSRKLVRLDNYIGLLRAHNGAHSTTTQSFFIPADNE</sequence>
<dbReference type="Proteomes" id="UP000008743">
    <property type="component" value="Unassembled WGS sequence"/>
</dbReference>
<dbReference type="STRING" id="595528.A0A0D2WTK6"/>
<evidence type="ECO:0000313" key="12">
    <source>
        <dbReference type="EMBL" id="KJE95003.1"/>
    </source>
</evidence>
<keyword evidence="7 11" id="KW-1133">Transmembrane helix</keyword>
<protein>
    <submittedName>
        <fullName evidence="12">Uncharacterized protein</fullName>
    </submittedName>
</protein>
<evidence type="ECO:0000256" key="7">
    <source>
        <dbReference type="ARBA" id="ARBA00022989"/>
    </source>
</evidence>
<comment type="similarity">
    <text evidence="4">Belongs to the CD36 family.</text>
</comment>
<evidence type="ECO:0000313" key="13">
    <source>
        <dbReference type="Proteomes" id="UP000008743"/>
    </source>
</evidence>
<keyword evidence="8 11" id="KW-0472">Membrane</keyword>
<proteinExistence type="inferred from homology"/>
<evidence type="ECO:0000256" key="5">
    <source>
        <dbReference type="ARBA" id="ARBA00022525"/>
    </source>
</evidence>
<dbReference type="InterPro" id="IPR002159">
    <property type="entry name" value="CD36_fam"/>
</dbReference>
<evidence type="ECO:0000256" key="1">
    <source>
        <dbReference type="ARBA" id="ARBA00004370"/>
    </source>
</evidence>
<organism evidence="12 13">
    <name type="scientific">Capsaspora owczarzaki (strain ATCC 30864)</name>
    <dbReference type="NCBI Taxonomy" id="595528"/>
    <lineage>
        <taxon>Eukaryota</taxon>
        <taxon>Filasterea</taxon>
        <taxon>Capsaspora</taxon>
    </lineage>
</organism>
<dbReference type="InParanoid" id="A0A0D2WTK6"/>
<accession>A0A0D2WTK6</accession>
<evidence type="ECO:0000256" key="6">
    <source>
        <dbReference type="ARBA" id="ARBA00022692"/>
    </source>
</evidence>
<dbReference type="GO" id="GO:0016020">
    <property type="term" value="C:membrane"/>
    <property type="evidence" value="ECO:0007669"/>
    <property type="project" value="UniProtKB-SubCell"/>
</dbReference>
<feature type="transmembrane region" description="Helical" evidence="11">
    <location>
        <begin position="33"/>
        <end position="51"/>
    </location>
</feature>
<gene>
    <name evidence="12" type="ORF">CAOG_005533</name>
</gene>
<feature type="transmembrane region" description="Helical" evidence="11">
    <location>
        <begin position="63"/>
        <end position="82"/>
    </location>
</feature>
<evidence type="ECO:0000256" key="11">
    <source>
        <dbReference type="SAM" id="Phobius"/>
    </source>
</evidence>
<reference evidence="13" key="1">
    <citation type="submission" date="2011-02" db="EMBL/GenBank/DDBJ databases">
        <title>The Genome Sequence of Capsaspora owczarzaki ATCC 30864.</title>
        <authorList>
            <person name="Russ C."/>
            <person name="Cuomo C."/>
            <person name="Burger G."/>
            <person name="Gray M.W."/>
            <person name="Holland P.W.H."/>
            <person name="King N."/>
            <person name="Lang F.B.F."/>
            <person name="Roger A.J."/>
            <person name="Ruiz-Trillo I."/>
            <person name="Young S.K."/>
            <person name="Zeng Q."/>
            <person name="Gargeya S."/>
            <person name="Alvarado L."/>
            <person name="Berlin A."/>
            <person name="Chapman S.B."/>
            <person name="Chen Z."/>
            <person name="Freedman E."/>
            <person name="Gellesch M."/>
            <person name="Goldberg J."/>
            <person name="Griggs A."/>
            <person name="Gujja S."/>
            <person name="Heilman E."/>
            <person name="Heiman D."/>
            <person name="Howarth C."/>
            <person name="Mehta T."/>
            <person name="Neiman D."/>
            <person name="Pearson M."/>
            <person name="Roberts A."/>
            <person name="Saif S."/>
            <person name="Shea T."/>
            <person name="Shenoy N."/>
            <person name="Sisk P."/>
            <person name="Stolte C."/>
            <person name="Sykes S."/>
            <person name="White J."/>
            <person name="Yandava C."/>
            <person name="Haas B."/>
            <person name="Nusbaum C."/>
            <person name="Birren B."/>
        </authorList>
    </citation>
    <scope>NUCLEOTIDE SEQUENCE</scope>
    <source>
        <strain evidence="13">ATCC 30864</strain>
    </source>
</reference>
<keyword evidence="6 11" id="KW-0812">Transmembrane</keyword>
<evidence type="ECO:0000256" key="3">
    <source>
        <dbReference type="ARBA" id="ARBA00008712"/>
    </source>
</evidence>
<dbReference type="InterPro" id="IPR026645">
    <property type="entry name" value="Dermatopontin"/>
</dbReference>
<evidence type="ECO:0000256" key="2">
    <source>
        <dbReference type="ARBA" id="ARBA00004613"/>
    </source>
</evidence>
<dbReference type="PANTHER" id="PTHR16897:SF2">
    <property type="entry name" value="OS03G0226600 PROTEIN"/>
    <property type="match status" value="1"/>
</dbReference>